<dbReference type="PANTHER" id="PTHR15838:SF1">
    <property type="entry name" value="ZINC FINGER CCHC DOMAIN-CONTAINING PROTEIN 17"/>
    <property type="match status" value="1"/>
</dbReference>
<dbReference type="SUPFAM" id="SSF50249">
    <property type="entry name" value="Nucleic acid-binding proteins"/>
    <property type="match status" value="1"/>
</dbReference>
<dbReference type="Gene3D" id="2.40.50.140">
    <property type="entry name" value="Nucleic acid-binding proteins"/>
    <property type="match status" value="1"/>
</dbReference>
<dbReference type="PROSITE" id="PS50126">
    <property type="entry name" value="S1"/>
    <property type="match status" value="1"/>
</dbReference>
<name>A0A4P9YLW6_ROZAC</name>
<keyword evidence="1" id="KW-0862">Zinc</keyword>
<evidence type="ECO:0000256" key="2">
    <source>
        <dbReference type="SAM" id="MobiDB-lite"/>
    </source>
</evidence>
<dbReference type="InterPro" id="IPR012340">
    <property type="entry name" value="NA-bd_OB-fold"/>
</dbReference>
<dbReference type="GO" id="GO:0003723">
    <property type="term" value="F:RNA binding"/>
    <property type="evidence" value="ECO:0007669"/>
    <property type="project" value="TreeGrafter"/>
</dbReference>
<feature type="domain" description="CCHC-type" evidence="4">
    <location>
        <begin position="107"/>
        <end position="121"/>
    </location>
</feature>
<evidence type="ECO:0000313" key="6">
    <source>
        <dbReference type="Proteomes" id="UP000281549"/>
    </source>
</evidence>
<evidence type="ECO:0000259" key="3">
    <source>
        <dbReference type="PROSITE" id="PS50126"/>
    </source>
</evidence>
<keyword evidence="1" id="KW-0863">Zinc-finger</keyword>
<dbReference type="InterPro" id="IPR003029">
    <property type="entry name" value="S1_domain"/>
</dbReference>
<sequence>MSWLTFKTIVRRKICSNIPGILPLSQISRYKIEKVEDVLSLGDTMFCKIISIEGKRVSLSIKHIQQGDGTDLDPNNVGLELERRRQKPKISDSKDQASKADAIYNTKCQRCGGEGHLSNECFSAKGDQGYALIKEEDLIPKKSRKREKSDKTKKKSDEKAEDTVFKDSRRDRRRSVSPRDSKRTESRRRSRSRDRRRY</sequence>
<dbReference type="Pfam" id="PF00098">
    <property type="entry name" value="zf-CCHC"/>
    <property type="match status" value="1"/>
</dbReference>
<accession>A0A4P9YLW6</accession>
<dbReference type="GO" id="GO:0008270">
    <property type="term" value="F:zinc ion binding"/>
    <property type="evidence" value="ECO:0007669"/>
    <property type="project" value="UniProtKB-KW"/>
</dbReference>
<dbReference type="EMBL" id="ML005209">
    <property type="protein sequence ID" value="RKP19520.1"/>
    <property type="molecule type" value="Genomic_DNA"/>
</dbReference>
<evidence type="ECO:0000259" key="4">
    <source>
        <dbReference type="PROSITE" id="PS50158"/>
    </source>
</evidence>
<proteinExistence type="predicted"/>
<evidence type="ECO:0000256" key="1">
    <source>
        <dbReference type="PROSITE-ProRule" id="PRU00047"/>
    </source>
</evidence>
<protein>
    <recommendedName>
        <fullName evidence="7">CCHC-type domain-containing protein</fullName>
    </recommendedName>
</protein>
<dbReference type="InterPro" id="IPR001878">
    <property type="entry name" value="Znf_CCHC"/>
</dbReference>
<dbReference type="AlphaFoldDB" id="A0A4P9YLW6"/>
<evidence type="ECO:0000313" key="5">
    <source>
        <dbReference type="EMBL" id="RKP19520.1"/>
    </source>
</evidence>
<feature type="compositionally biased region" description="Basic residues" evidence="2">
    <location>
        <begin position="185"/>
        <end position="198"/>
    </location>
</feature>
<dbReference type="PROSITE" id="PS50158">
    <property type="entry name" value="ZF_CCHC"/>
    <property type="match status" value="1"/>
</dbReference>
<reference evidence="6" key="1">
    <citation type="journal article" date="2018" name="Nat. Microbiol.">
        <title>Leveraging single-cell genomics to expand the fungal tree of life.</title>
        <authorList>
            <person name="Ahrendt S.R."/>
            <person name="Quandt C.A."/>
            <person name="Ciobanu D."/>
            <person name="Clum A."/>
            <person name="Salamov A."/>
            <person name="Andreopoulos B."/>
            <person name="Cheng J.F."/>
            <person name="Woyke T."/>
            <person name="Pelin A."/>
            <person name="Henrissat B."/>
            <person name="Reynolds N.K."/>
            <person name="Benny G.L."/>
            <person name="Smith M.E."/>
            <person name="James T.Y."/>
            <person name="Grigoriev I.V."/>
        </authorList>
    </citation>
    <scope>NUCLEOTIDE SEQUENCE [LARGE SCALE GENOMIC DNA]</scope>
    <source>
        <strain evidence="6">CSF55</strain>
    </source>
</reference>
<dbReference type="PANTHER" id="PTHR15838">
    <property type="entry name" value="NUCLEOLAR PROTEIN OF 40 KDA"/>
    <property type="match status" value="1"/>
</dbReference>
<dbReference type="GO" id="GO:0043489">
    <property type="term" value="P:RNA stabilization"/>
    <property type="evidence" value="ECO:0007669"/>
    <property type="project" value="TreeGrafter"/>
</dbReference>
<gene>
    <name evidence="5" type="ORF">ROZALSC1DRAFT_28889</name>
</gene>
<evidence type="ECO:0008006" key="7">
    <source>
        <dbReference type="Google" id="ProtNLM"/>
    </source>
</evidence>
<feature type="compositionally biased region" description="Basic and acidic residues" evidence="2">
    <location>
        <begin position="147"/>
        <end position="170"/>
    </location>
</feature>
<feature type="region of interest" description="Disordered" evidence="2">
    <location>
        <begin position="134"/>
        <end position="198"/>
    </location>
</feature>
<dbReference type="Proteomes" id="UP000281549">
    <property type="component" value="Unassembled WGS sequence"/>
</dbReference>
<organism evidence="5 6">
    <name type="scientific">Rozella allomycis (strain CSF55)</name>
    <dbReference type="NCBI Taxonomy" id="988480"/>
    <lineage>
        <taxon>Eukaryota</taxon>
        <taxon>Fungi</taxon>
        <taxon>Fungi incertae sedis</taxon>
        <taxon>Cryptomycota</taxon>
        <taxon>Cryptomycota incertae sedis</taxon>
        <taxon>Rozella</taxon>
    </lineage>
</organism>
<feature type="domain" description="S1 motif" evidence="3">
    <location>
        <begin position="13"/>
        <end position="62"/>
    </location>
</feature>
<keyword evidence="1" id="KW-0479">Metal-binding</keyword>